<gene>
    <name evidence="1" type="ORF">BXY75_2293</name>
</gene>
<evidence type="ECO:0000313" key="1">
    <source>
        <dbReference type="EMBL" id="RMA58911.1"/>
    </source>
</evidence>
<organism evidence="1 2">
    <name type="scientific">Ulvibacter antarcticus</name>
    <dbReference type="NCBI Taxonomy" id="442714"/>
    <lineage>
        <taxon>Bacteria</taxon>
        <taxon>Pseudomonadati</taxon>
        <taxon>Bacteroidota</taxon>
        <taxon>Flavobacteriia</taxon>
        <taxon>Flavobacteriales</taxon>
        <taxon>Flavobacteriaceae</taxon>
        <taxon>Ulvibacter</taxon>
    </lineage>
</organism>
<dbReference type="AlphaFoldDB" id="A0A3L9YE24"/>
<reference evidence="1 2" key="1">
    <citation type="submission" date="2018-10" db="EMBL/GenBank/DDBJ databases">
        <title>Genomic Encyclopedia of Archaeal and Bacterial Type Strains, Phase II (KMG-II): from individual species to whole genera.</title>
        <authorList>
            <person name="Goeker M."/>
        </authorList>
    </citation>
    <scope>NUCLEOTIDE SEQUENCE [LARGE SCALE GENOMIC DNA]</scope>
    <source>
        <strain evidence="1 2">DSM 23424</strain>
    </source>
</reference>
<name>A0A3L9YE24_9FLAO</name>
<comment type="caution">
    <text evidence="1">The sequence shown here is derived from an EMBL/GenBank/DDBJ whole genome shotgun (WGS) entry which is preliminary data.</text>
</comment>
<dbReference type="Proteomes" id="UP000271339">
    <property type="component" value="Unassembled WGS sequence"/>
</dbReference>
<sequence length="162" mass="18185">MYCVMKKQLLLLLMMLPILAIGQYDFDTRYFTINATSLTEAPSFDPILKTLEGSVENSSTFTLDATPTFAETLNSLRISSTNYWEPVDMMNAVTTTTSYITKTLEVEPKDSNRFGFSGYSADASSKVKNTVYVEVRGLDLLDPCPPYGICPRCAPYRYSRGY</sequence>
<accession>A0A3L9YE24</accession>
<dbReference type="EMBL" id="REFC01000013">
    <property type="protein sequence ID" value="RMA58911.1"/>
    <property type="molecule type" value="Genomic_DNA"/>
</dbReference>
<protein>
    <submittedName>
        <fullName evidence="1">Uncharacterized protein</fullName>
    </submittedName>
</protein>
<proteinExistence type="predicted"/>
<evidence type="ECO:0000313" key="2">
    <source>
        <dbReference type="Proteomes" id="UP000271339"/>
    </source>
</evidence>
<keyword evidence="2" id="KW-1185">Reference proteome</keyword>